<dbReference type="PANTHER" id="PTHR10050">
    <property type="entry name" value="DOLICHYL-PHOSPHATE-MANNOSE--PROTEIN MANNOSYLTRANSFERASE"/>
    <property type="match status" value="1"/>
</dbReference>
<reference evidence="13 14" key="1">
    <citation type="journal article" date="2018" name="Syst. Appl. Microbiol.">
        <title>Corynebacterium heidelbergense sp. nov., isolated from the preen glands of Egyptian geese (Alopochen aegyptiacus).</title>
        <authorList>
            <person name="Braun M.S."/>
            <person name="Wang E."/>
            <person name="Zimmermann S."/>
            <person name="Wink M."/>
        </authorList>
    </citation>
    <scope>NUCLEOTIDE SEQUENCE [LARGE SCALE GENOMIC DNA]</scope>
    <source>
        <strain evidence="13 14">DSM 104638</strain>
    </source>
</reference>
<dbReference type="OrthoDB" id="9776737at2"/>
<dbReference type="InterPro" id="IPR003342">
    <property type="entry name" value="ArnT-like_N"/>
</dbReference>
<comment type="function">
    <text evidence="10">Protein O-mannosyltransferase that catalyzes the transfer of a single mannose residue from a polyprenol phospho-mannosyl lipidic donor to the hydroxyl group of selected serine and threonine residues in acceptor proteins.</text>
</comment>
<keyword evidence="5 10" id="KW-0808">Transferase</keyword>
<keyword evidence="4 10" id="KW-0328">Glycosyltransferase</keyword>
<feature type="transmembrane region" description="Helical" evidence="10">
    <location>
        <begin position="432"/>
        <end position="455"/>
    </location>
</feature>
<evidence type="ECO:0000259" key="11">
    <source>
        <dbReference type="Pfam" id="PF02366"/>
    </source>
</evidence>
<keyword evidence="10" id="KW-1003">Cell membrane</keyword>
<dbReference type="InterPro" id="IPR032421">
    <property type="entry name" value="PMT_4TMC"/>
</dbReference>
<evidence type="ECO:0000256" key="1">
    <source>
        <dbReference type="ARBA" id="ARBA00004127"/>
    </source>
</evidence>
<keyword evidence="8 10" id="KW-0472">Membrane</keyword>
<feature type="transmembrane region" description="Helical" evidence="10">
    <location>
        <begin position="366"/>
        <end position="383"/>
    </location>
</feature>
<dbReference type="Pfam" id="PF02366">
    <property type="entry name" value="PMT"/>
    <property type="match status" value="1"/>
</dbReference>
<dbReference type="GO" id="GO:0005886">
    <property type="term" value="C:plasma membrane"/>
    <property type="evidence" value="ECO:0007669"/>
    <property type="project" value="UniProtKB-SubCell"/>
</dbReference>
<sequence>MRLGRPTDAGTPVFDEKHYVPQSWQMLRSWDNWLIGGIEDNPGFGLVVHPPLGKQLEATGMALFGYTPTGWRIASAVVGIGVVILTAALARRISRSDFVGLLAGIFAASEGILFVTGRSGMLDHFQVLFVVGAAYLLVRDHEQMNRRMARVREQGRIRLYPAGPRLGYRWWRFAAGVALGLALSVKWSGLYYIAFFGVACVAADAWRRRRFGVRRPVVGALAFDACPALVALVGLPAGVYVFSFRAWFASESGVFRHAAESDAYPQLAGWKLSFLPDSVQSFLYYHASVLKFHSELTNSNGHYHNWESKPWSWLASTRSLMYYNPKSDGGIHHVVLLVGTPAVWWPCVPALLWALWCLIIRHDARFTAPLVGFAAGFLPWLLNLDRQMYLFYAVNLSPFVVILLALTMGQVVNWRLPVTSHRRWIAALQSHAGIAVVVGYSALVVWNFLFFLPMYTAMPLDSWGWQSRMWLPSWS</sequence>
<dbReference type="Pfam" id="PF16192">
    <property type="entry name" value="PMT_4TMC"/>
    <property type="match status" value="1"/>
</dbReference>
<comment type="pathway">
    <text evidence="2 10">Protein modification; protein glycosylation.</text>
</comment>
<dbReference type="Proteomes" id="UP000251047">
    <property type="component" value="Unassembled WGS sequence"/>
</dbReference>
<evidence type="ECO:0000313" key="13">
    <source>
        <dbReference type="EMBL" id="RAV33469.1"/>
    </source>
</evidence>
<dbReference type="EMBL" id="PHQP01000071">
    <property type="protein sequence ID" value="RAV33469.1"/>
    <property type="molecule type" value="Genomic_DNA"/>
</dbReference>
<feature type="domain" description="ArnT-like N-terminal" evidence="11">
    <location>
        <begin position="71"/>
        <end position="244"/>
    </location>
</feature>
<evidence type="ECO:0000256" key="8">
    <source>
        <dbReference type="ARBA" id="ARBA00023136"/>
    </source>
</evidence>
<dbReference type="UniPathway" id="UPA00378"/>
<evidence type="ECO:0000256" key="4">
    <source>
        <dbReference type="ARBA" id="ARBA00022676"/>
    </source>
</evidence>
<dbReference type="EC" id="2.4.1.-" evidence="10"/>
<evidence type="ECO:0000256" key="6">
    <source>
        <dbReference type="ARBA" id="ARBA00022692"/>
    </source>
</evidence>
<proteinExistence type="inferred from homology"/>
<keyword evidence="7 10" id="KW-1133">Transmembrane helix</keyword>
<dbReference type="PANTHER" id="PTHR10050:SF46">
    <property type="entry name" value="PROTEIN O-MANNOSYL-TRANSFERASE 2"/>
    <property type="match status" value="1"/>
</dbReference>
<comment type="similarity">
    <text evidence="3 10">Belongs to the glycosyltransferase 39 family.</text>
</comment>
<dbReference type="GO" id="GO:0004169">
    <property type="term" value="F:dolichyl-phosphate-mannose-protein mannosyltransferase activity"/>
    <property type="evidence" value="ECO:0007669"/>
    <property type="project" value="UniProtKB-UniRule"/>
</dbReference>
<dbReference type="InterPro" id="IPR027005">
    <property type="entry name" value="PMT-like"/>
</dbReference>
<feature type="transmembrane region" description="Helical" evidence="10">
    <location>
        <begin position="71"/>
        <end position="90"/>
    </location>
</feature>
<comment type="subcellular location">
    <subcellularLocation>
        <location evidence="10">Cell membrane</location>
    </subcellularLocation>
    <subcellularLocation>
        <location evidence="1">Endomembrane system</location>
        <topology evidence="1">Multi-pass membrane protein</topology>
    </subcellularLocation>
</comment>
<evidence type="ECO:0000313" key="14">
    <source>
        <dbReference type="Proteomes" id="UP000251047"/>
    </source>
</evidence>
<feature type="transmembrane region" description="Helical" evidence="10">
    <location>
        <begin position="389"/>
        <end position="412"/>
    </location>
</feature>
<keyword evidence="6 10" id="KW-0812">Transmembrane</keyword>
<feature type="domain" description="Protein O-mannosyl-transferase C-terminal four TM" evidence="12">
    <location>
        <begin position="280"/>
        <end position="474"/>
    </location>
</feature>
<organism evidence="13 14">
    <name type="scientific">Corynebacterium heidelbergense</name>
    <dbReference type="NCBI Taxonomy" id="2055947"/>
    <lineage>
        <taxon>Bacteria</taxon>
        <taxon>Bacillati</taxon>
        <taxon>Actinomycetota</taxon>
        <taxon>Actinomycetes</taxon>
        <taxon>Mycobacteriales</taxon>
        <taxon>Corynebacteriaceae</taxon>
        <taxon>Corynebacterium</taxon>
    </lineage>
</organism>
<dbReference type="GO" id="GO:0012505">
    <property type="term" value="C:endomembrane system"/>
    <property type="evidence" value="ECO:0007669"/>
    <property type="project" value="UniProtKB-SubCell"/>
</dbReference>
<evidence type="ECO:0000259" key="12">
    <source>
        <dbReference type="Pfam" id="PF16192"/>
    </source>
</evidence>
<feature type="transmembrane region" description="Helical" evidence="10">
    <location>
        <begin position="97"/>
        <end position="115"/>
    </location>
</feature>
<evidence type="ECO:0000256" key="2">
    <source>
        <dbReference type="ARBA" id="ARBA00004922"/>
    </source>
</evidence>
<evidence type="ECO:0000256" key="3">
    <source>
        <dbReference type="ARBA" id="ARBA00007222"/>
    </source>
</evidence>
<feature type="transmembrane region" description="Helical" evidence="10">
    <location>
        <begin position="121"/>
        <end position="138"/>
    </location>
</feature>
<accession>A0A364V9Z7</accession>
<evidence type="ECO:0000256" key="7">
    <source>
        <dbReference type="ARBA" id="ARBA00022989"/>
    </source>
</evidence>
<protein>
    <recommendedName>
        <fullName evidence="9 10">Polyprenol-phosphate-mannose--protein mannosyltransferase</fullName>
        <ecNumber evidence="10">2.4.1.-</ecNumber>
    </recommendedName>
</protein>
<evidence type="ECO:0000256" key="10">
    <source>
        <dbReference type="RuleBase" id="RU367007"/>
    </source>
</evidence>
<evidence type="ECO:0000256" key="9">
    <source>
        <dbReference type="ARBA" id="ARBA00093617"/>
    </source>
</evidence>
<comment type="caution">
    <text evidence="13">The sequence shown here is derived from an EMBL/GenBank/DDBJ whole genome shotgun (WGS) entry which is preliminary data.</text>
</comment>
<dbReference type="AlphaFoldDB" id="A0A364V9Z7"/>
<feature type="transmembrane region" description="Helical" evidence="10">
    <location>
        <begin position="218"/>
        <end position="242"/>
    </location>
</feature>
<feature type="transmembrane region" description="Helical" evidence="10">
    <location>
        <begin position="342"/>
        <end position="359"/>
    </location>
</feature>
<gene>
    <name evidence="13" type="ORF">CWC39_08315</name>
</gene>
<evidence type="ECO:0000256" key="5">
    <source>
        <dbReference type="ARBA" id="ARBA00022679"/>
    </source>
</evidence>
<name>A0A364V9Z7_9CORY</name>